<feature type="domain" description="C3H1-type" evidence="3">
    <location>
        <begin position="104"/>
        <end position="127"/>
    </location>
</feature>
<feature type="compositionally biased region" description="Basic and acidic residues" evidence="2">
    <location>
        <begin position="85"/>
        <end position="97"/>
    </location>
</feature>
<dbReference type="EMBL" id="CAUYUJ010009779">
    <property type="protein sequence ID" value="CAK0827624.1"/>
    <property type="molecule type" value="Genomic_DNA"/>
</dbReference>
<feature type="zinc finger region" description="C3H1-type" evidence="1">
    <location>
        <begin position="104"/>
        <end position="127"/>
    </location>
</feature>
<evidence type="ECO:0000259" key="3">
    <source>
        <dbReference type="PROSITE" id="PS50103"/>
    </source>
</evidence>
<reference evidence="4" key="1">
    <citation type="submission" date="2023-10" db="EMBL/GenBank/DDBJ databases">
        <authorList>
            <person name="Chen Y."/>
            <person name="Shah S."/>
            <person name="Dougan E. K."/>
            <person name="Thang M."/>
            <person name="Chan C."/>
        </authorList>
    </citation>
    <scope>NUCLEOTIDE SEQUENCE [LARGE SCALE GENOMIC DNA]</scope>
</reference>
<organism evidence="4 5">
    <name type="scientific">Prorocentrum cordatum</name>
    <dbReference type="NCBI Taxonomy" id="2364126"/>
    <lineage>
        <taxon>Eukaryota</taxon>
        <taxon>Sar</taxon>
        <taxon>Alveolata</taxon>
        <taxon>Dinophyceae</taxon>
        <taxon>Prorocentrales</taxon>
        <taxon>Prorocentraceae</taxon>
        <taxon>Prorocentrum</taxon>
    </lineage>
</organism>
<feature type="region of interest" description="Disordered" evidence="2">
    <location>
        <begin position="22"/>
        <end position="100"/>
    </location>
</feature>
<evidence type="ECO:0000313" key="5">
    <source>
        <dbReference type="Proteomes" id="UP001189429"/>
    </source>
</evidence>
<keyword evidence="1" id="KW-0863">Zinc-finger</keyword>
<protein>
    <recommendedName>
        <fullName evidence="3">C3H1-type domain-containing protein</fullName>
    </recommendedName>
</protein>
<gene>
    <name evidence="4" type="ORF">PCOR1329_LOCUS27120</name>
</gene>
<dbReference type="InterPro" id="IPR000571">
    <property type="entry name" value="Znf_CCCH"/>
</dbReference>
<keyword evidence="5" id="KW-1185">Reference proteome</keyword>
<keyword evidence="1" id="KW-0479">Metal-binding</keyword>
<name>A0ABN9S6Y1_9DINO</name>
<evidence type="ECO:0000256" key="1">
    <source>
        <dbReference type="PROSITE-ProRule" id="PRU00723"/>
    </source>
</evidence>
<sequence length="198" mass="21047">MEEAQLGSAPVHQSLRASWESWGRHQELPHGPGPLASGARNRRSRGELCPGAGPEGGALSALGSSARSAPAPGSSRWAEQVVDPRGAEPSRGPKEPHAAGTCRPCHYFSSRVGCANGAQCGFCHFPHATQRRPRPSKATRLHCRRLVERLDGEVGGGQSAARELVDGIECSLRQEYTLAVLRARGWAQAGDPPRRAAP</sequence>
<dbReference type="Proteomes" id="UP001189429">
    <property type="component" value="Unassembled WGS sequence"/>
</dbReference>
<comment type="caution">
    <text evidence="4">The sequence shown here is derived from an EMBL/GenBank/DDBJ whole genome shotgun (WGS) entry which is preliminary data.</text>
</comment>
<evidence type="ECO:0000313" key="4">
    <source>
        <dbReference type="EMBL" id="CAK0827624.1"/>
    </source>
</evidence>
<keyword evidence="1" id="KW-0862">Zinc</keyword>
<evidence type="ECO:0000256" key="2">
    <source>
        <dbReference type="SAM" id="MobiDB-lite"/>
    </source>
</evidence>
<dbReference type="PROSITE" id="PS50103">
    <property type="entry name" value="ZF_C3H1"/>
    <property type="match status" value="1"/>
</dbReference>
<accession>A0ABN9S6Y1</accession>
<proteinExistence type="predicted"/>
<feature type="non-terminal residue" evidence="4">
    <location>
        <position position="198"/>
    </location>
</feature>
<feature type="compositionally biased region" description="Low complexity" evidence="2">
    <location>
        <begin position="57"/>
        <end position="76"/>
    </location>
</feature>